<dbReference type="OrthoDB" id="6364599at2759"/>
<dbReference type="HOGENOM" id="CLU_569351_0_0_1"/>
<dbReference type="InParanoid" id="E9H2R5"/>
<sequence>MDPSGSGLARYKDLIHPLKNEKKVTYMPIADRYGYRDRLSVNLRSSFYGGFCNFGSIKMCSISCKPSNLVNIEMLNNFEDFGIPKSNVHFVLYGHETLADEMYSNSFTLTGCDMLKIFNYKQMETNTILTLYYLLIIFAPSTPIKISICDCTKPVTRGLLDLTDPEYCFKLHNAKEDGYKSMSKPVNYKVVTTMDTVLKLQGLVCSQWIETKRITGSFWIGSYDTEHFHTTKAVDPKECWDMKLQLNCAGNRNVVNGKTYSYIQKPNGQGKWMSISEYSVVNCLAQDIELRQENKDGPILSPFGAHNVSLEAEKLFINHNTLVWHKPNHGYSANNCKPKTQFISMGRLSLITVETDNKTLNLTRTGRLLDSEKQIEILFDPKPTFICTTINNAYKVTGIPDTYVVFGDNVEKYFPPILLKRQRMKRQTAPSETGDHSLSLAWGHINSLAFFPPTEFDEKFENKDYVVTTSAVENPLFLMP</sequence>
<protein>
    <submittedName>
        <fullName evidence="1">Uncharacterized protein</fullName>
    </submittedName>
</protein>
<accession>E9H2R5</accession>
<feature type="non-terminal residue" evidence="1">
    <location>
        <position position="1"/>
    </location>
</feature>
<organism evidence="1 2">
    <name type="scientific">Daphnia pulex</name>
    <name type="common">Water flea</name>
    <dbReference type="NCBI Taxonomy" id="6669"/>
    <lineage>
        <taxon>Eukaryota</taxon>
        <taxon>Metazoa</taxon>
        <taxon>Ecdysozoa</taxon>
        <taxon>Arthropoda</taxon>
        <taxon>Crustacea</taxon>
        <taxon>Branchiopoda</taxon>
        <taxon>Diplostraca</taxon>
        <taxon>Cladocera</taxon>
        <taxon>Anomopoda</taxon>
        <taxon>Daphniidae</taxon>
        <taxon>Daphnia</taxon>
    </lineage>
</organism>
<evidence type="ECO:0000313" key="1">
    <source>
        <dbReference type="EMBL" id="EFX73965.1"/>
    </source>
</evidence>
<reference evidence="1 2" key="1">
    <citation type="journal article" date="2011" name="Science">
        <title>The ecoresponsive genome of Daphnia pulex.</title>
        <authorList>
            <person name="Colbourne J.K."/>
            <person name="Pfrender M.E."/>
            <person name="Gilbert D."/>
            <person name="Thomas W.K."/>
            <person name="Tucker A."/>
            <person name="Oakley T.H."/>
            <person name="Tokishita S."/>
            <person name="Aerts A."/>
            <person name="Arnold G.J."/>
            <person name="Basu M.K."/>
            <person name="Bauer D.J."/>
            <person name="Caceres C.E."/>
            <person name="Carmel L."/>
            <person name="Casola C."/>
            <person name="Choi J.H."/>
            <person name="Detter J.C."/>
            <person name="Dong Q."/>
            <person name="Dusheyko S."/>
            <person name="Eads B.D."/>
            <person name="Frohlich T."/>
            <person name="Geiler-Samerotte K.A."/>
            <person name="Gerlach D."/>
            <person name="Hatcher P."/>
            <person name="Jogdeo S."/>
            <person name="Krijgsveld J."/>
            <person name="Kriventseva E.V."/>
            <person name="Kultz D."/>
            <person name="Laforsch C."/>
            <person name="Lindquist E."/>
            <person name="Lopez J."/>
            <person name="Manak J.R."/>
            <person name="Muller J."/>
            <person name="Pangilinan J."/>
            <person name="Patwardhan R.P."/>
            <person name="Pitluck S."/>
            <person name="Pritham E.J."/>
            <person name="Rechtsteiner A."/>
            <person name="Rho M."/>
            <person name="Rogozin I.B."/>
            <person name="Sakarya O."/>
            <person name="Salamov A."/>
            <person name="Schaack S."/>
            <person name="Shapiro H."/>
            <person name="Shiga Y."/>
            <person name="Skalitzky C."/>
            <person name="Smith Z."/>
            <person name="Souvorov A."/>
            <person name="Sung W."/>
            <person name="Tang Z."/>
            <person name="Tsuchiya D."/>
            <person name="Tu H."/>
            <person name="Vos H."/>
            <person name="Wang M."/>
            <person name="Wolf Y.I."/>
            <person name="Yamagata H."/>
            <person name="Yamada T."/>
            <person name="Ye Y."/>
            <person name="Shaw J.R."/>
            <person name="Andrews J."/>
            <person name="Crease T.J."/>
            <person name="Tang H."/>
            <person name="Lucas S.M."/>
            <person name="Robertson H.M."/>
            <person name="Bork P."/>
            <person name="Koonin E.V."/>
            <person name="Zdobnov E.M."/>
            <person name="Grigoriev I.V."/>
            <person name="Lynch M."/>
            <person name="Boore J.L."/>
        </authorList>
    </citation>
    <scope>NUCLEOTIDE SEQUENCE [LARGE SCALE GENOMIC DNA]</scope>
</reference>
<dbReference type="AlphaFoldDB" id="E9H2R5"/>
<dbReference type="Proteomes" id="UP000000305">
    <property type="component" value="Unassembled WGS sequence"/>
</dbReference>
<dbReference type="EMBL" id="GL732587">
    <property type="protein sequence ID" value="EFX73965.1"/>
    <property type="molecule type" value="Genomic_DNA"/>
</dbReference>
<gene>
    <name evidence="1" type="ORF">DAPPUDRAFT_324800</name>
</gene>
<keyword evidence="2" id="KW-1185">Reference proteome</keyword>
<name>E9H2R5_DAPPU</name>
<dbReference type="KEGG" id="dpx:DAPPUDRAFT_324800"/>
<proteinExistence type="predicted"/>
<evidence type="ECO:0000313" key="2">
    <source>
        <dbReference type="Proteomes" id="UP000000305"/>
    </source>
</evidence>